<sequence length="236" mass="25224">MHRWHRDAHVVMPSAGGRRSQRTTVLTVAAAVLALLVGVLAGRALPSAPEESSVDVGFARDMSTHHAQAVGMATTAVQRLDGDVEDEAEVDTLALDILLTQQNQVGRMQSMLISWGRSLAAPGQAMRWMHPDGGTGHGHEGRAAAGSATMPGMATPAELAELQELDGRALQLRFLQLMLRHHEGGLEMAETARDRATTEQVRNLAGAIAAGQRQESKVLEDLLRERGGEPLPLEGS</sequence>
<evidence type="ECO:0000313" key="3">
    <source>
        <dbReference type="Proteomes" id="UP000239485"/>
    </source>
</evidence>
<dbReference type="EMBL" id="PTJD01000001">
    <property type="protein sequence ID" value="PPK98820.1"/>
    <property type="molecule type" value="Genomic_DNA"/>
</dbReference>
<name>A0A2S6IX60_9ACTN</name>
<proteinExistence type="predicted"/>
<dbReference type="Proteomes" id="UP000239485">
    <property type="component" value="Unassembled WGS sequence"/>
</dbReference>
<accession>A0A2S6IX60</accession>
<dbReference type="InterPro" id="IPR005183">
    <property type="entry name" value="DUF305_CopM-like"/>
</dbReference>
<evidence type="ECO:0000313" key="2">
    <source>
        <dbReference type="EMBL" id="PPK98820.1"/>
    </source>
</evidence>
<organism evidence="2 3">
    <name type="scientific">Kineococcus xinjiangensis</name>
    <dbReference type="NCBI Taxonomy" id="512762"/>
    <lineage>
        <taxon>Bacteria</taxon>
        <taxon>Bacillati</taxon>
        <taxon>Actinomycetota</taxon>
        <taxon>Actinomycetes</taxon>
        <taxon>Kineosporiales</taxon>
        <taxon>Kineosporiaceae</taxon>
        <taxon>Kineococcus</taxon>
    </lineage>
</organism>
<dbReference type="PANTHER" id="PTHR36933">
    <property type="entry name" value="SLL0788 PROTEIN"/>
    <property type="match status" value="1"/>
</dbReference>
<keyword evidence="3" id="KW-1185">Reference proteome</keyword>
<reference evidence="2 3" key="1">
    <citation type="submission" date="2018-02" db="EMBL/GenBank/DDBJ databases">
        <title>Genomic Encyclopedia of Archaeal and Bacterial Type Strains, Phase II (KMG-II): from individual species to whole genera.</title>
        <authorList>
            <person name="Goeker M."/>
        </authorList>
    </citation>
    <scope>NUCLEOTIDE SEQUENCE [LARGE SCALE GENOMIC DNA]</scope>
    <source>
        <strain evidence="2 3">DSM 22857</strain>
    </source>
</reference>
<dbReference type="Gene3D" id="1.20.1260.10">
    <property type="match status" value="1"/>
</dbReference>
<feature type="domain" description="DUF305" evidence="1">
    <location>
        <begin position="55"/>
        <end position="223"/>
    </location>
</feature>
<comment type="caution">
    <text evidence="2">The sequence shown here is derived from an EMBL/GenBank/DDBJ whole genome shotgun (WGS) entry which is preliminary data.</text>
</comment>
<evidence type="ECO:0000259" key="1">
    <source>
        <dbReference type="Pfam" id="PF03713"/>
    </source>
</evidence>
<dbReference type="InterPro" id="IPR012347">
    <property type="entry name" value="Ferritin-like"/>
</dbReference>
<protein>
    <submittedName>
        <fullName evidence="2">Uncharacterized protein (DUF305 family)</fullName>
    </submittedName>
</protein>
<gene>
    <name evidence="2" type="ORF">CLV92_101521</name>
</gene>
<dbReference type="AlphaFoldDB" id="A0A2S6IX60"/>
<dbReference type="Pfam" id="PF03713">
    <property type="entry name" value="DUF305"/>
    <property type="match status" value="1"/>
</dbReference>
<dbReference type="PANTHER" id="PTHR36933:SF1">
    <property type="entry name" value="SLL0788 PROTEIN"/>
    <property type="match status" value="1"/>
</dbReference>